<comment type="caution">
    <text evidence="2">The sequence shown here is derived from an EMBL/GenBank/DDBJ whole genome shotgun (WGS) entry which is preliminary data.</text>
</comment>
<proteinExistence type="predicted"/>
<name>A0A853H5E8_CROSK</name>
<feature type="transmembrane region" description="Helical" evidence="1">
    <location>
        <begin position="12"/>
        <end position="35"/>
    </location>
</feature>
<reference evidence="2 3" key="1">
    <citation type="submission" date="2020-05" db="EMBL/GenBank/DDBJ databases">
        <title>The draft genome of Cronobacter sakazakii strain 145005.</title>
        <authorList>
            <person name="Yang J."/>
            <person name="Liu L."/>
            <person name="Feng Y."/>
            <person name="Zong Z."/>
        </authorList>
    </citation>
    <scope>NUCLEOTIDE SEQUENCE [LARGE SCALE GENOMIC DNA]</scope>
    <source>
        <strain evidence="2 3">145005</strain>
    </source>
</reference>
<gene>
    <name evidence="2" type="ORF">HRR37_00805</name>
</gene>
<feature type="transmembrane region" description="Helical" evidence="1">
    <location>
        <begin position="289"/>
        <end position="312"/>
    </location>
</feature>
<feature type="transmembrane region" description="Helical" evidence="1">
    <location>
        <begin position="256"/>
        <end position="277"/>
    </location>
</feature>
<dbReference type="EMBL" id="JABTXY010000011">
    <property type="protein sequence ID" value="NYV40969.1"/>
    <property type="molecule type" value="Genomic_DNA"/>
</dbReference>
<feature type="transmembrane region" description="Helical" evidence="1">
    <location>
        <begin position="196"/>
        <end position="214"/>
    </location>
</feature>
<feature type="transmembrane region" description="Helical" evidence="1">
    <location>
        <begin position="135"/>
        <end position="160"/>
    </location>
</feature>
<dbReference type="InterPro" id="IPR025686">
    <property type="entry name" value="Glucos_trans_II"/>
</dbReference>
<evidence type="ECO:0000256" key="1">
    <source>
        <dbReference type="SAM" id="Phobius"/>
    </source>
</evidence>
<evidence type="ECO:0000313" key="3">
    <source>
        <dbReference type="Proteomes" id="UP000548673"/>
    </source>
</evidence>
<keyword evidence="1" id="KW-1133">Transmembrane helix</keyword>
<feature type="transmembrane region" description="Helical" evidence="1">
    <location>
        <begin position="166"/>
        <end position="184"/>
    </location>
</feature>
<accession>A0A853H5E8</accession>
<evidence type="ECO:0000313" key="2">
    <source>
        <dbReference type="EMBL" id="NYV40969.1"/>
    </source>
</evidence>
<protein>
    <submittedName>
        <fullName evidence="2">Glucosyltransferase domain-containing protein</fullName>
    </submittedName>
</protein>
<sequence>MSIFNMQLTKKNSIVLSFFIPFLFAFPILLCNTYYYDDISRSLSGALGWGSIGRPLADIIFLALSLNKEGSVDLTPLPLVLSLAAMCHGIYLLNKNMFSRSEVGSLIACSIVFLTPMFIQNLVYRYDSLPMVLSLYLCIFSFCKCASGNALRFFISVISLTSSLCLYQTSFPTFCILCICYSMVLHYQYNSNPSSFILKCVLVSTSALSLYFLITNKVLSGTQRSNLIFSNGDWLNSLVNNFINYFNMVKTALPWLSFYLVLLALLAATFSLLYLEGCRLASHLSMRNCFFAIIFIASPTLCFFISSMISTLTTEGLVVPRVATSFGSAVFLSLLAISLSRFKFSAPFIASAIVILSIVTSFVVSSSLRNQYDRDSSIINRIINTVENDRKLQGVPVSFVGALTQERSVNNNSRHFKIVEMIVNPFNDWMSAMVFRRLSDASMNYRMDRVSNMKLFIEMMKSSGAEKICHADYSMASNGKQTIVLLGKMDGVCN</sequence>
<organism evidence="2 3">
    <name type="scientific">Cronobacter sakazakii</name>
    <name type="common">Enterobacter sakazakii</name>
    <dbReference type="NCBI Taxonomy" id="28141"/>
    <lineage>
        <taxon>Bacteria</taxon>
        <taxon>Pseudomonadati</taxon>
        <taxon>Pseudomonadota</taxon>
        <taxon>Gammaproteobacteria</taxon>
        <taxon>Enterobacterales</taxon>
        <taxon>Enterobacteriaceae</taxon>
        <taxon>Cronobacter</taxon>
    </lineage>
</organism>
<feature type="transmembrane region" description="Helical" evidence="1">
    <location>
        <begin position="318"/>
        <end position="337"/>
    </location>
</feature>
<dbReference type="Proteomes" id="UP000548673">
    <property type="component" value="Unassembled WGS sequence"/>
</dbReference>
<feature type="transmembrane region" description="Helical" evidence="1">
    <location>
        <begin position="344"/>
        <end position="364"/>
    </location>
</feature>
<feature type="transmembrane region" description="Helical" evidence="1">
    <location>
        <begin position="105"/>
        <end position="123"/>
    </location>
</feature>
<feature type="transmembrane region" description="Helical" evidence="1">
    <location>
        <begin position="74"/>
        <end position="93"/>
    </location>
</feature>
<dbReference type="Pfam" id="PF14264">
    <property type="entry name" value="Glucos_trans_II"/>
    <property type="match status" value="1"/>
</dbReference>
<keyword evidence="1" id="KW-0812">Transmembrane</keyword>
<dbReference type="GO" id="GO:0016740">
    <property type="term" value="F:transferase activity"/>
    <property type="evidence" value="ECO:0007669"/>
    <property type="project" value="UniProtKB-KW"/>
</dbReference>
<dbReference type="AlphaFoldDB" id="A0A853H5E8"/>
<keyword evidence="1" id="KW-0472">Membrane</keyword>
<keyword evidence="2" id="KW-0808">Transferase</keyword>